<name>A0AAE0I6M6_9PEZI</name>
<comment type="caution">
    <text evidence="2">The sequence shown here is derived from an EMBL/GenBank/DDBJ whole genome shotgun (WGS) entry which is preliminary data.</text>
</comment>
<gene>
    <name evidence="2" type="ORF">B0T19DRAFT_432520</name>
</gene>
<proteinExistence type="predicted"/>
<dbReference type="EMBL" id="JAUEPO010000006">
    <property type="protein sequence ID" value="KAK3319466.1"/>
    <property type="molecule type" value="Genomic_DNA"/>
</dbReference>
<accession>A0AAE0I6M6</accession>
<protein>
    <recommendedName>
        <fullName evidence="4">F-box domain-containing protein</fullName>
    </recommendedName>
</protein>
<reference evidence="2" key="1">
    <citation type="journal article" date="2023" name="Mol. Phylogenet. Evol.">
        <title>Genome-scale phylogeny and comparative genomics of the fungal order Sordariales.</title>
        <authorList>
            <person name="Hensen N."/>
            <person name="Bonometti L."/>
            <person name="Westerberg I."/>
            <person name="Brannstrom I.O."/>
            <person name="Guillou S."/>
            <person name="Cros-Aarteil S."/>
            <person name="Calhoun S."/>
            <person name="Haridas S."/>
            <person name="Kuo A."/>
            <person name="Mondo S."/>
            <person name="Pangilinan J."/>
            <person name="Riley R."/>
            <person name="LaButti K."/>
            <person name="Andreopoulos B."/>
            <person name="Lipzen A."/>
            <person name="Chen C."/>
            <person name="Yan M."/>
            <person name="Daum C."/>
            <person name="Ng V."/>
            <person name="Clum A."/>
            <person name="Steindorff A."/>
            <person name="Ohm R.A."/>
            <person name="Martin F."/>
            <person name="Silar P."/>
            <person name="Natvig D.O."/>
            <person name="Lalanne C."/>
            <person name="Gautier V."/>
            <person name="Ament-Velasquez S.L."/>
            <person name="Kruys A."/>
            <person name="Hutchinson M.I."/>
            <person name="Powell A.J."/>
            <person name="Barry K."/>
            <person name="Miller A.N."/>
            <person name="Grigoriev I.V."/>
            <person name="Debuchy R."/>
            <person name="Gladieux P."/>
            <person name="Hiltunen Thoren M."/>
            <person name="Johannesson H."/>
        </authorList>
    </citation>
    <scope>NUCLEOTIDE SEQUENCE</scope>
    <source>
        <strain evidence="2">SMH4131-1</strain>
    </source>
</reference>
<dbReference type="AlphaFoldDB" id="A0AAE0I6M6"/>
<sequence length="578" mass="64781">MEEHQSAEPSTATRRVQHTAADGIASNEVGSSDSDSALEYIMTLFEHFAHGQFAPPPTPPGDEVITITEPTSESTTTSDYDPNANHKPSRADIILDLAPELLVMICDQLLDSQGGTDTQSLISLGRTCTALHQLVNPILYGNISSHQLATRTDLVHFALSLAENIELRKLAQSISLPFKRSCAIWGKDYRPGFGNRWTYIPSCDPQLVIRLRDKLLGEAKTGIYAMPMSPFECLDEVWLPYPWFHQVCSLYCDVASYALRMIAPYVATTKIRVSSTHEYHCGPFDVVGGYTTWQAELSFPLLVDLEVVRLFPKKGKCPPNDSPDPGSMVRAAPALKRLALSRCSWTRGDDGAPENLTILKLRDCGIEHEQLRYITQKCTQLKHFSISSHASGTYYSPGWIKPISPLDILEYLAPASSTLQELYINVRHSMRGDGTVAHTDTFKPDLKMVSRVEGFPALRELHISLHNIEDGNKYRLVELIKGCPNLEVFLILGIMRDDIGFEPEFYQLVRFTACSEFPWLRSIQLAPREYEKKRKCNEEDWEALQKYGGAPYSDLCRLANVLVLLKEASSLRPSLVVE</sequence>
<evidence type="ECO:0000313" key="2">
    <source>
        <dbReference type="EMBL" id="KAK3319466.1"/>
    </source>
</evidence>
<evidence type="ECO:0008006" key="4">
    <source>
        <dbReference type="Google" id="ProtNLM"/>
    </source>
</evidence>
<keyword evidence="3" id="KW-1185">Reference proteome</keyword>
<dbReference type="Proteomes" id="UP001286456">
    <property type="component" value="Unassembled WGS sequence"/>
</dbReference>
<evidence type="ECO:0000313" key="3">
    <source>
        <dbReference type="Proteomes" id="UP001286456"/>
    </source>
</evidence>
<reference evidence="2" key="2">
    <citation type="submission" date="2023-06" db="EMBL/GenBank/DDBJ databases">
        <authorList>
            <consortium name="Lawrence Berkeley National Laboratory"/>
            <person name="Haridas S."/>
            <person name="Hensen N."/>
            <person name="Bonometti L."/>
            <person name="Westerberg I."/>
            <person name="Brannstrom I.O."/>
            <person name="Guillou S."/>
            <person name="Cros-Aarteil S."/>
            <person name="Calhoun S."/>
            <person name="Kuo A."/>
            <person name="Mondo S."/>
            <person name="Pangilinan J."/>
            <person name="Riley R."/>
            <person name="Labutti K."/>
            <person name="Andreopoulos B."/>
            <person name="Lipzen A."/>
            <person name="Chen C."/>
            <person name="Yanf M."/>
            <person name="Daum C."/>
            <person name="Ng V."/>
            <person name="Clum A."/>
            <person name="Steindorff A."/>
            <person name="Ohm R."/>
            <person name="Martin F."/>
            <person name="Silar P."/>
            <person name="Natvig D."/>
            <person name="Lalanne C."/>
            <person name="Gautier V."/>
            <person name="Ament-Velasquez S.L."/>
            <person name="Kruys A."/>
            <person name="Hutchinson M.I."/>
            <person name="Powell A.J."/>
            <person name="Barry K."/>
            <person name="Miller A.N."/>
            <person name="Grigoriev I.V."/>
            <person name="Debuchy R."/>
            <person name="Gladieux P."/>
            <person name="Thoren M.H."/>
            <person name="Johannesson H."/>
        </authorList>
    </citation>
    <scope>NUCLEOTIDE SEQUENCE</scope>
    <source>
        <strain evidence="2">SMH4131-1</strain>
    </source>
</reference>
<feature type="region of interest" description="Disordered" evidence="1">
    <location>
        <begin position="1"/>
        <end position="32"/>
    </location>
</feature>
<dbReference type="SUPFAM" id="SSF52047">
    <property type="entry name" value="RNI-like"/>
    <property type="match status" value="1"/>
</dbReference>
<dbReference type="Gene3D" id="3.80.10.10">
    <property type="entry name" value="Ribonuclease Inhibitor"/>
    <property type="match status" value="1"/>
</dbReference>
<evidence type="ECO:0000256" key="1">
    <source>
        <dbReference type="SAM" id="MobiDB-lite"/>
    </source>
</evidence>
<dbReference type="InterPro" id="IPR032675">
    <property type="entry name" value="LRR_dom_sf"/>
</dbReference>
<organism evidence="2 3">
    <name type="scientific">Cercophora scortea</name>
    <dbReference type="NCBI Taxonomy" id="314031"/>
    <lineage>
        <taxon>Eukaryota</taxon>
        <taxon>Fungi</taxon>
        <taxon>Dikarya</taxon>
        <taxon>Ascomycota</taxon>
        <taxon>Pezizomycotina</taxon>
        <taxon>Sordariomycetes</taxon>
        <taxon>Sordariomycetidae</taxon>
        <taxon>Sordariales</taxon>
        <taxon>Lasiosphaeriaceae</taxon>
        <taxon>Cercophora</taxon>
    </lineage>
</organism>